<reference evidence="2 3" key="1">
    <citation type="submission" date="2023-01" db="EMBL/GenBank/DDBJ databases">
        <title>Genomes from the Australian National Cyanobacteria Reference Collection.</title>
        <authorList>
            <person name="Willis A."/>
            <person name="Lee E.M.F."/>
        </authorList>
    </citation>
    <scope>NUCLEOTIDE SEQUENCE [LARGE SCALE GENOMIC DNA]</scope>
    <source>
        <strain evidence="2 3">CS-1226</strain>
    </source>
</reference>
<evidence type="ECO:0000313" key="3">
    <source>
        <dbReference type="Proteomes" id="UP001211249"/>
    </source>
</evidence>
<keyword evidence="3" id="KW-1185">Reference proteome</keyword>
<sequence length="119" mass="13013">MKRPFLAIHKIIAITIASLSAAIVTLEPVLANPNQPFSSLESDRNSNPLSGNSSDFNMFNLIHQAQMGTIQWNAEEQNQQLDQAATAFKAAQQKRLQSQPIQNPSASELPLKTLPSSSK</sequence>
<feature type="region of interest" description="Disordered" evidence="1">
    <location>
        <begin position="34"/>
        <end position="53"/>
    </location>
</feature>
<feature type="region of interest" description="Disordered" evidence="1">
    <location>
        <begin position="89"/>
        <end position="119"/>
    </location>
</feature>
<protein>
    <submittedName>
        <fullName evidence="2">Uncharacterized protein</fullName>
    </submittedName>
</protein>
<dbReference type="EMBL" id="JAQMUC010000067">
    <property type="protein sequence ID" value="MDB9536617.1"/>
    <property type="molecule type" value="Genomic_DNA"/>
</dbReference>
<evidence type="ECO:0000313" key="2">
    <source>
        <dbReference type="EMBL" id="MDB9536617.1"/>
    </source>
</evidence>
<feature type="compositionally biased region" description="Polar residues" evidence="1">
    <location>
        <begin position="94"/>
        <end position="106"/>
    </location>
</feature>
<name>A0ABT5AIU7_9CYAN</name>
<gene>
    <name evidence="2" type="ORF">PN451_12405</name>
</gene>
<dbReference type="Proteomes" id="UP001211249">
    <property type="component" value="Unassembled WGS sequence"/>
</dbReference>
<comment type="caution">
    <text evidence="2">The sequence shown here is derived from an EMBL/GenBank/DDBJ whole genome shotgun (WGS) entry which is preliminary data.</text>
</comment>
<accession>A0ABT5AIU7</accession>
<proteinExistence type="predicted"/>
<organism evidence="2 3">
    <name type="scientific">Dolichospermum planctonicum CS-1226</name>
    <dbReference type="NCBI Taxonomy" id="3021751"/>
    <lineage>
        <taxon>Bacteria</taxon>
        <taxon>Bacillati</taxon>
        <taxon>Cyanobacteriota</taxon>
        <taxon>Cyanophyceae</taxon>
        <taxon>Nostocales</taxon>
        <taxon>Aphanizomenonaceae</taxon>
        <taxon>Dolichospermum</taxon>
        <taxon>Dolichospermum planctonicum</taxon>
    </lineage>
</organism>
<evidence type="ECO:0000256" key="1">
    <source>
        <dbReference type="SAM" id="MobiDB-lite"/>
    </source>
</evidence>
<dbReference type="RefSeq" id="WP_271796394.1">
    <property type="nucleotide sequence ID" value="NZ_JAQMUC010000067.1"/>
</dbReference>